<sequence length="360" mass="39209">MQTALAVLLGLVGAAVVAATALSAAQTLAVPRATPVFITRWVFVLVGLVFEPVGRLRDSARRERLLALYAPLSLLCLPVVWLALVLAGFMAIFRATGQSWDGAFLESGSSLLTLGFRAPATVSTAALVFAEAVLGLALLALLVSYLPSIYASFSRREVMVTALETQAGRPPSAAALLARLARIDGLEELDGFWAEWQRWFADIEETHSTAPSLVLFRSPQPDRSWVTAAGAVLDAAALTSSTLDLGRRPAAELCLRSGYLALQRVGDFYLMPYDPEPSPTDPVSITRDEFDDACRELSAAGAPLRPDRDQAWRDFAGWRVNYDAVLLRFASLCRAPTAPWSGDRPIPFRRAPLTRRRVRR</sequence>
<keyword evidence="1" id="KW-1133">Transmembrane helix</keyword>
<proteinExistence type="predicted"/>
<reference evidence="2 3" key="1">
    <citation type="submission" date="2021-11" db="EMBL/GenBank/DDBJ databases">
        <title>Draft genome sequence of Actinomycetospora sp. SF1 isolated from the rhizosphere soil.</title>
        <authorList>
            <person name="Duangmal K."/>
            <person name="Chantavorakit T."/>
        </authorList>
    </citation>
    <scope>NUCLEOTIDE SEQUENCE [LARGE SCALE GENOMIC DNA]</scope>
    <source>
        <strain evidence="2 3">TBRC 5722</strain>
    </source>
</reference>
<keyword evidence="1" id="KW-0472">Membrane</keyword>
<comment type="caution">
    <text evidence="2">The sequence shown here is derived from an EMBL/GenBank/DDBJ whole genome shotgun (WGS) entry which is preliminary data.</text>
</comment>
<name>A0ABS8P3J2_9PSEU</name>
<keyword evidence="1" id="KW-0812">Transmembrane</keyword>
<feature type="transmembrane region" description="Helical" evidence="1">
    <location>
        <begin position="66"/>
        <end position="93"/>
    </location>
</feature>
<evidence type="ECO:0000313" key="3">
    <source>
        <dbReference type="Proteomes" id="UP001199469"/>
    </source>
</evidence>
<keyword evidence="3" id="KW-1185">Reference proteome</keyword>
<dbReference type="SUPFAM" id="SSF81324">
    <property type="entry name" value="Voltage-gated potassium channels"/>
    <property type="match status" value="1"/>
</dbReference>
<accession>A0ABS8P3J2</accession>
<gene>
    <name evidence="2" type="ORF">LQ327_01070</name>
</gene>
<evidence type="ECO:0000256" key="1">
    <source>
        <dbReference type="SAM" id="Phobius"/>
    </source>
</evidence>
<feature type="transmembrane region" description="Helical" evidence="1">
    <location>
        <begin position="125"/>
        <end position="146"/>
    </location>
</feature>
<feature type="transmembrane region" description="Helical" evidence="1">
    <location>
        <begin position="33"/>
        <end position="54"/>
    </location>
</feature>
<evidence type="ECO:0000313" key="2">
    <source>
        <dbReference type="EMBL" id="MCD2191981.1"/>
    </source>
</evidence>
<dbReference type="EMBL" id="JAJNDB010000001">
    <property type="protein sequence ID" value="MCD2191981.1"/>
    <property type="molecule type" value="Genomic_DNA"/>
</dbReference>
<dbReference type="RefSeq" id="WP_230729673.1">
    <property type="nucleotide sequence ID" value="NZ_JAJNDB010000001.1"/>
</dbReference>
<organism evidence="2 3">
    <name type="scientific">Actinomycetospora endophytica</name>
    <dbReference type="NCBI Taxonomy" id="2291215"/>
    <lineage>
        <taxon>Bacteria</taxon>
        <taxon>Bacillati</taxon>
        <taxon>Actinomycetota</taxon>
        <taxon>Actinomycetes</taxon>
        <taxon>Pseudonocardiales</taxon>
        <taxon>Pseudonocardiaceae</taxon>
        <taxon>Actinomycetospora</taxon>
    </lineage>
</organism>
<dbReference type="Proteomes" id="UP001199469">
    <property type="component" value="Unassembled WGS sequence"/>
</dbReference>
<protein>
    <submittedName>
        <fullName evidence="2">Uncharacterized protein</fullName>
    </submittedName>
</protein>